<keyword evidence="5" id="KW-0539">Nucleus</keyword>
<keyword evidence="2" id="KW-0677">Repeat</keyword>
<dbReference type="PROSITE" id="PS00028">
    <property type="entry name" value="ZINC_FINGER_C2H2_1"/>
    <property type="match status" value="16"/>
</dbReference>
<dbReference type="GO" id="GO:0008270">
    <property type="term" value="F:zinc ion binding"/>
    <property type="evidence" value="ECO:0007669"/>
    <property type="project" value="UniProtKB-KW"/>
</dbReference>
<evidence type="ECO:0000256" key="3">
    <source>
        <dbReference type="ARBA" id="ARBA00022771"/>
    </source>
</evidence>
<keyword evidence="1" id="KW-0479">Metal-binding</keyword>
<dbReference type="GO" id="GO:0005634">
    <property type="term" value="C:nucleus"/>
    <property type="evidence" value="ECO:0007669"/>
    <property type="project" value="UniProtKB-ARBA"/>
</dbReference>
<feature type="domain" description="C2H2-type" evidence="8">
    <location>
        <begin position="258"/>
        <end position="281"/>
    </location>
</feature>
<evidence type="ECO:0000256" key="5">
    <source>
        <dbReference type="ARBA" id="ARBA00023242"/>
    </source>
</evidence>
<evidence type="ECO:0000313" key="10">
    <source>
        <dbReference type="Proteomes" id="UP000024635"/>
    </source>
</evidence>
<feature type="domain" description="C2H2-type" evidence="8">
    <location>
        <begin position="894"/>
        <end position="921"/>
    </location>
</feature>
<dbReference type="STRING" id="53326.A0A016VU03"/>
<dbReference type="SUPFAM" id="SSF57667">
    <property type="entry name" value="beta-beta-alpha zinc fingers"/>
    <property type="match status" value="7"/>
</dbReference>
<feature type="domain" description="C2H2-type" evidence="8">
    <location>
        <begin position="635"/>
        <end position="662"/>
    </location>
</feature>
<keyword evidence="10" id="KW-1185">Reference proteome</keyword>
<feature type="region of interest" description="Disordered" evidence="7">
    <location>
        <begin position="857"/>
        <end position="882"/>
    </location>
</feature>
<evidence type="ECO:0000256" key="1">
    <source>
        <dbReference type="ARBA" id="ARBA00022723"/>
    </source>
</evidence>
<evidence type="ECO:0000256" key="2">
    <source>
        <dbReference type="ARBA" id="ARBA00022737"/>
    </source>
</evidence>
<feature type="domain" description="C2H2-type" evidence="8">
    <location>
        <begin position="951"/>
        <end position="978"/>
    </location>
</feature>
<dbReference type="FunFam" id="3.30.160.60:FF:000446">
    <property type="entry name" value="Zinc finger protein"/>
    <property type="match status" value="1"/>
</dbReference>
<dbReference type="GO" id="GO:0000122">
    <property type="term" value="P:negative regulation of transcription by RNA polymerase II"/>
    <property type="evidence" value="ECO:0007669"/>
    <property type="project" value="UniProtKB-ARBA"/>
</dbReference>
<dbReference type="SMART" id="SM00355">
    <property type="entry name" value="ZnF_C2H2"/>
    <property type="match status" value="22"/>
</dbReference>
<sequence length="1331" mass="149700">MTTPINPGPSGLGAFEALGSPRSERNYGGISPIVHPGRFSHPDLRYWDAGVPFFSEATPFSSFIEQGSGFEELAQQCEATEVVLSNIEQDMQFIPLENTAYVSEQVQFPLPPPQPDPLIAVPEVPVPDVPAEVHPAEEIVVHPVESVQQDVHIFEEITQARCIDCDRVIDSRGAVHDRSSCILRKYFSCTKCSASFNFERNLDVHSIVEHSCQVGHCLAEYVSGSECNFCDSRRKRKTFKRYHAFLAHVKQHMKPDHFFCPSCPEEFLYPSMLRRHRRLVHGLVEEETGLENYSAELGYCPHCCSMVALEQVEGHRLLHSLHLQLDNRKKRLTAKKEKVRKTVEALKAASEAASGSQETKRKRYFMCDQCDKGFSRSSDLARHSAVHGSDRKWKCTMCDRKYTHKTGLDSHIRMIHKNPLGTIVSCKICSQVFAKKSNLNRHIKMQHPLGVTKAVLDCPECTCVFGNRRTLTRHRREAHGTDLFSAYCCRICNRCFPKISLLRRHNLVHDQSESSKPYQCNRCFKRFNLKSTLKLHMDIHSRKDVDDPVLTNPKCPICLKHLASRNSLRKHMAIHQCNFECSVCFQKFSTLHRLDKHRCVPQTVLQGSADGELIELTSNPRTKSQSRTRQPSKKYHCQICASSFYSFRGYKEHCSQHQGLRPHLCWTCHKSFRTSELLELHKEVHNRGPVYCEYCPAILQGRNQYTQHVHSQHQAETGGSKQVGVNLVDRVEGVASTQSFPELTGRELAENLFRTRAQSADHNDHDAANGKTKANAFSVGDSACAEDRPVRCEVCRHLYYSVLHLVEHWMNSGFDRDHSFCVLPCPLCGYSANGVLAGVEHMKEFHANILERARNKNQDMQQGADEIHGEDSDDDPGEPSGEPVEKIVFIAKKHKCHLCSAAFTKPSDLVRHNRVHTGERPYSCDICQRAFRVASTLYAHVRTHTRTQAEHLCAVCGAEFFSRSSLALHLRIHNGDKPLKCRRCNLTFRTSASRRRHEITWHGAPGGHVCKRSPCPICNASRRRRMFAEMGANQLPPVPVPVPDVAEQPKAPVAANKTLLPVKRLATSVLSKENTDVTHSKQFEETVAQISKLPTTGIKRSEGSAFGPVARTASQPIAPEVEFFITARRISHNEYSVNFSKTKPKSIRAQVDTMVNLGASLLLDSASKNASIHLTLSDSQILSVSCVGVVKAMQSCDSVVMRARPADPSCPSTVELLPPPEVIEFIGRCDICEVDLPSKEASDAHFASEDHETAQITQPLPTAVHDAIDHSMLPAAAVPLQRKDEKTDFTCKLCGRKFLDMEPLVAHIRLEHERDHPQGITRPFARTAPIH</sequence>
<dbReference type="Gene3D" id="3.30.160.60">
    <property type="entry name" value="Classic Zinc Finger"/>
    <property type="match status" value="9"/>
</dbReference>
<name>A0A016VU03_9BILA</name>
<protein>
    <recommendedName>
        <fullName evidence="8">C2H2-type domain-containing protein</fullName>
    </recommendedName>
</protein>
<dbReference type="Proteomes" id="UP000024635">
    <property type="component" value="Unassembled WGS sequence"/>
</dbReference>
<comment type="caution">
    <text evidence="9">The sequence shown here is derived from an EMBL/GenBank/DDBJ whole genome shotgun (WGS) entry which is preliminary data.</text>
</comment>
<organism evidence="9 10">
    <name type="scientific">Ancylostoma ceylanicum</name>
    <dbReference type="NCBI Taxonomy" id="53326"/>
    <lineage>
        <taxon>Eukaryota</taxon>
        <taxon>Metazoa</taxon>
        <taxon>Ecdysozoa</taxon>
        <taxon>Nematoda</taxon>
        <taxon>Chromadorea</taxon>
        <taxon>Rhabditida</taxon>
        <taxon>Rhabditina</taxon>
        <taxon>Rhabditomorpha</taxon>
        <taxon>Strongyloidea</taxon>
        <taxon>Ancylostomatidae</taxon>
        <taxon>Ancylostomatinae</taxon>
        <taxon>Ancylostoma</taxon>
    </lineage>
</organism>
<feature type="domain" description="C2H2-type" evidence="8">
    <location>
        <begin position="663"/>
        <end position="685"/>
    </location>
</feature>
<dbReference type="InterPro" id="IPR036236">
    <property type="entry name" value="Znf_C2H2_sf"/>
</dbReference>
<evidence type="ECO:0000256" key="4">
    <source>
        <dbReference type="ARBA" id="ARBA00022833"/>
    </source>
</evidence>
<dbReference type="InterPro" id="IPR013087">
    <property type="entry name" value="Znf_C2H2_type"/>
</dbReference>
<dbReference type="PANTHER" id="PTHR24377">
    <property type="entry name" value="IP01015P-RELATED"/>
    <property type="match status" value="1"/>
</dbReference>
<feature type="domain" description="C2H2-type" evidence="8">
    <location>
        <begin position="393"/>
        <end position="416"/>
    </location>
</feature>
<evidence type="ECO:0000259" key="8">
    <source>
        <dbReference type="PROSITE" id="PS50157"/>
    </source>
</evidence>
<feature type="domain" description="C2H2-type" evidence="8">
    <location>
        <begin position="518"/>
        <end position="545"/>
    </location>
</feature>
<dbReference type="FunFam" id="3.30.160.60:FF:000065">
    <property type="entry name" value="B-cell CLL/lymphoma 6, member B"/>
    <property type="match status" value="1"/>
</dbReference>
<evidence type="ECO:0000256" key="6">
    <source>
        <dbReference type="PROSITE-ProRule" id="PRU00042"/>
    </source>
</evidence>
<gene>
    <name evidence="9" type="primary">Acey_s0004.g1785</name>
    <name evidence="9" type="synonym">Acey-Y48G8AL.10</name>
    <name evidence="9" type="ORF">Y032_0004g1785</name>
</gene>
<accession>A0A016VU03</accession>
<dbReference type="FunFam" id="3.30.160.60:FF:000557">
    <property type="entry name" value="zinc finger and SCAN domain-containing protein 29"/>
    <property type="match status" value="1"/>
</dbReference>
<keyword evidence="4" id="KW-0862">Zinc</keyword>
<dbReference type="PROSITE" id="PS50157">
    <property type="entry name" value="ZINC_FINGER_C2H2_2"/>
    <property type="match status" value="14"/>
</dbReference>
<dbReference type="EMBL" id="JARK01001340">
    <property type="protein sequence ID" value="EYC30811.1"/>
    <property type="molecule type" value="Genomic_DNA"/>
</dbReference>
<feature type="domain" description="C2H2-type" evidence="8">
    <location>
        <begin position="922"/>
        <end position="949"/>
    </location>
</feature>
<evidence type="ECO:0000256" key="7">
    <source>
        <dbReference type="SAM" id="MobiDB-lite"/>
    </source>
</evidence>
<keyword evidence="3 6" id="KW-0863">Zinc-finger</keyword>
<reference evidence="10" key="1">
    <citation type="journal article" date="2015" name="Nat. Genet.">
        <title>The genome and transcriptome of the zoonotic hookworm Ancylostoma ceylanicum identify infection-specific gene families.</title>
        <authorList>
            <person name="Schwarz E.M."/>
            <person name="Hu Y."/>
            <person name="Antoshechkin I."/>
            <person name="Miller M.M."/>
            <person name="Sternberg P.W."/>
            <person name="Aroian R.V."/>
        </authorList>
    </citation>
    <scope>NUCLEOTIDE SEQUENCE</scope>
    <source>
        <strain evidence="10">HY135</strain>
    </source>
</reference>
<feature type="domain" description="C2H2-type" evidence="8">
    <location>
        <begin position="487"/>
        <end position="514"/>
    </location>
</feature>
<proteinExistence type="predicted"/>
<feature type="domain" description="C2H2-type" evidence="8">
    <location>
        <begin position="187"/>
        <end position="211"/>
    </location>
</feature>
<feature type="domain" description="C2H2-type" evidence="8">
    <location>
        <begin position="1289"/>
        <end position="1317"/>
    </location>
</feature>
<feature type="domain" description="C2H2-type" evidence="8">
    <location>
        <begin position="424"/>
        <end position="447"/>
    </location>
</feature>
<feature type="domain" description="C2H2-type" evidence="8">
    <location>
        <begin position="456"/>
        <end position="479"/>
    </location>
</feature>
<dbReference type="InterPro" id="IPR050826">
    <property type="entry name" value="Krueppel_C2H2_ZnFinger"/>
</dbReference>
<dbReference type="OrthoDB" id="6077919at2759"/>
<evidence type="ECO:0000313" key="9">
    <source>
        <dbReference type="EMBL" id="EYC30811.1"/>
    </source>
</evidence>
<feature type="domain" description="C2H2-type" evidence="8">
    <location>
        <begin position="365"/>
        <end position="392"/>
    </location>
</feature>
<dbReference type="Pfam" id="PF00096">
    <property type="entry name" value="zf-C2H2"/>
    <property type="match status" value="6"/>
</dbReference>